<dbReference type="EMBL" id="OU015430">
    <property type="protein sequence ID" value="CAG4973115.1"/>
    <property type="molecule type" value="Genomic_DNA"/>
</dbReference>
<evidence type="ECO:0000313" key="3">
    <source>
        <dbReference type="Proteomes" id="UP000680116"/>
    </source>
</evidence>
<evidence type="ECO:0008006" key="4">
    <source>
        <dbReference type="Google" id="ProtNLM"/>
    </source>
</evidence>
<evidence type="ECO:0000313" key="2">
    <source>
        <dbReference type="EMBL" id="CAG4973115.1"/>
    </source>
</evidence>
<gene>
    <name evidence="2" type="ORF">LYB30171_01380</name>
</gene>
<dbReference type="PROSITE" id="PS51257">
    <property type="entry name" value="PROKAR_LIPOPROTEIN"/>
    <property type="match status" value="1"/>
</dbReference>
<organism evidence="2 3">
    <name type="scientific">Novilysobacter luteus</name>
    <dbReference type="NCBI Taxonomy" id="2822368"/>
    <lineage>
        <taxon>Bacteria</taxon>
        <taxon>Pseudomonadati</taxon>
        <taxon>Pseudomonadota</taxon>
        <taxon>Gammaproteobacteria</taxon>
        <taxon>Lysobacterales</taxon>
        <taxon>Lysobacteraceae</taxon>
        <taxon>Novilysobacter</taxon>
    </lineage>
</organism>
<evidence type="ECO:0000256" key="1">
    <source>
        <dbReference type="SAM" id="SignalP"/>
    </source>
</evidence>
<protein>
    <recommendedName>
        <fullName evidence="4">DUF411 domain-containing protein</fullName>
    </recommendedName>
</protein>
<reference evidence="2 3" key="1">
    <citation type="submission" date="2021-04" db="EMBL/GenBank/DDBJ databases">
        <authorList>
            <person name="Rodrigo-Torres L."/>
            <person name="Arahal R. D."/>
            <person name="Lucena T."/>
        </authorList>
    </citation>
    <scope>NUCLEOTIDE SEQUENCE [LARGE SCALE GENOMIC DNA]</scope>
    <source>
        <strain evidence="2 3">CECT 30171</strain>
    </source>
</reference>
<feature type="chain" id="PRO_5047395394" description="DUF411 domain-containing protein" evidence="1">
    <location>
        <begin position="24"/>
        <end position="177"/>
    </location>
</feature>
<name>A0ABM8UFB8_9GAMM</name>
<feature type="signal peptide" evidence="1">
    <location>
        <begin position="1"/>
        <end position="23"/>
    </location>
</feature>
<dbReference type="InterPro" id="IPR007332">
    <property type="entry name" value="DUF411"/>
</dbReference>
<proteinExistence type="predicted"/>
<keyword evidence="1" id="KW-0732">Signal</keyword>
<dbReference type="Proteomes" id="UP000680116">
    <property type="component" value="Chromosome"/>
</dbReference>
<sequence length="177" mass="18627">MKTRLFLRNAGLAIAFATLGACAQAPSAAPSAAPPAIEAAAQRAPASVNNAMGLPLMIVHKSPSCGCCGSWVEHVRQAGFAVEVREADNLQPVKERLGVPYGKGSCHTAEIAGYMIEGHVPATDIKRLLEEKPDAIGLVLPGMPMGSPGMEMPDGRQEPYTVEIVNRDGTTEPFAQH</sequence>
<accession>A0ABM8UFB8</accession>
<dbReference type="Pfam" id="PF04214">
    <property type="entry name" value="DUF411"/>
    <property type="match status" value="1"/>
</dbReference>
<keyword evidence="3" id="KW-1185">Reference proteome</keyword>
<dbReference type="RefSeq" id="WP_215217996.1">
    <property type="nucleotide sequence ID" value="NZ_OU015430.1"/>
</dbReference>